<dbReference type="Proteomes" id="UP000708208">
    <property type="component" value="Unassembled WGS sequence"/>
</dbReference>
<evidence type="ECO:0000259" key="4">
    <source>
        <dbReference type="PROSITE" id="PS50010"/>
    </source>
</evidence>
<dbReference type="SMART" id="SM00325">
    <property type="entry name" value="RhoGEF"/>
    <property type="match status" value="1"/>
</dbReference>
<feature type="compositionally biased region" description="Basic and acidic residues" evidence="2">
    <location>
        <begin position="39"/>
        <end position="53"/>
    </location>
</feature>
<evidence type="ECO:0000313" key="5">
    <source>
        <dbReference type="EMBL" id="CAG7831461.1"/>
    </source>
</evidence>
<accession>A0A8J2LGE0</accession>
<dbReference type="Pfam" id="PF17838">
    <property type="entry name" value="PH_16"/>
    <property type="match status" value="1"/>
</dbReference>
<reference evidence="5" key="1">
    <citation type="submission" date="2021-06" db="EMBL/GenBank/DDBJ databases">
        <authorList>
            <person name="Hodson N. C."/>
            <person name="Mongue J. A."/>
            <person name="Jaron S. K."/>
        </authorList>
    </citation>
    <scope>NUCLEOTIDE SEQUENCE</scope>
</reference>
<name>A0A8J2LGE0_9HEXA</name>
<feature type="compositionally biased region" description="Acidic residues" evidence="2">
    <location>
        <begin position="185"/>
        <end position="197"/>
    </location>
</feature>
<feature type="compositionally biased region" description="Basic and acidic residues" evidence="2">
    <location>
        <begin position="840"/>
        <end position="861"/>
    </location>
</feature>
<feature type="compositionally biased region" description="Low complexity" evidence="2">
    <location>
        <begin position="602"/>
        <end position="626"/>
    </location>
</feature>
<feature type="compositionally biased region" description="Polar residues" evidence="2">
    <location>
        <begin position="635"/>
        <end position="658"/>
    </location>
</feature>
<dbReference type="GO" id="GO:0001664">
    <property type="term" value="F:G protein-coupled receptor binding"/>
    <property type="evidence" value="ECO:0007669"/>
    <property type="project" value="TreeGrafter"/>
</dbReference>
<evidence type="ECO:0000256" key="1">
    <source>
        <dbReference type="ARBA" id="ARBA00023054"/>
    </source>
</evidence>
<feature type="domain" description="DH" evidence="4">
    <location>
        <begin position="218"/>
        <end position="407"/>
    </location>
</feature>
<proteinExistence type="predicted"/>
<feature type="compositionally biased region" description="Basic and acidic residues" evidence="2">
    <location>
        <begin position="567"/>
        <end position="578"/>
    </location>
</feature>
<dbReference type="PANTHER" id="PTHR45872">
    <property type="entry name" value="RHO GUANINE NUCLEOTIDE EXCHANGE FACTOR 2, ISOFORM D"/>
    <property type="match status" value="1"/>
</dbReference>
<feature type="compositionally biased region" description="Polar residues" evidence="2">
    <location>
        <begin position="151"/>
        <end position="171"/>
    </location>
</feature>
<dbReference type="PROSITE" id="PS50003">
    <property type="entry name" value="PH_DOMAIN"/>
    <property type="match status" value="1"/>
</dbReference>
<feature type="compositionally biased region" description="Basic and acidic residues" evidence="2">
    <location>
        <begin position="64"/>
        <end position="73"/>
    </location>
</feature>
<dbReference type="PANTHER" id="PTHR45872:SF2">
    <property type="entry name" value="RHO GUANINE NUCLEOTIDE EXCHANGE FACTOR 2, ISOFORM D"/>
    <property type="match status" value="1"/>
</dbReference>
<feature type="compositionally biased region" description="Low complexity" evidence="2">
    <location>
        <begin position="23"/>
        <end position="38"/>
    </location>
</feature>
<feature type="region of interest" description="Disordered" evidence="2">
    <location>
        <begin position="20"/>
        <end position="203"/>
    </location>
</feature>
<keyword evidence="1" id="KW-0175">Coiled coil</keyword>
<feature type="compositionally biased region" description="Polar residues" evidence="2">
    <location>
        <begin position="917"/>
        <end position="935"/>
    </location>
</feature>
<dbReference type="InterPro" id="IPR041020">
    <property type="entry name" value="PH_16"/>
</dbReference>
<dbReference type="InterPro" id="IPR001849">
    <property type="entry name" value="PH_domain"/>
</dbReference>
<feature type="region of interest" description="Disordered" evidence="2">
    <location>
        <begin position="917"/>
        <end position="945"/>
    </location>
</feature>
<feature type="domain" description="PH" evidence="3">
    <location>
        <begin position="448"/>
        <end position="565"/>
    </location>
</feature>
<keyword evidence="6" id="KW-1185">Reference proteome</keyword>
<evidence type="ECO:0000259" key="3">
    <source>
        <dbReference type="PROSITE" id="PS50003"/>
    </source>
</evidence>
<dbReference type="CDD" id="cd13329">
    <property type="entry name" value="PH_RhoGEF"/>
    <property type="match status" value="1"/>
</dbReference>
<feature type="region of interest" description="Disordered" evidence="2">
    <location>
        <begin position="840"/>
        <end position="897"/>
    </location>
</feature>
<evidence type="ECO:0000256" key="2">
    <source>
        <dbReference type="SAM" id="MobiDB-lite"/>
    </source>
</evidence>
<sequence length="1104" mass="122728">MNGNDFFPPFTKPILFSVGMADRPLSSGGAPSSSSLRSNSDRRPDTLSEERLANDGFTYEDEGLDRVQQEPRRSSNAVGRSESCKERVQRKQRERRKHSDPNLTSKSSDVDLDNQRHLSDANNSGSSSNSSLSARSLDSPSTSLELVGPNYLSSSSLPGRNSETPETTVSHSGVLPDSVKPFPGWEEDSDIEIDQDPPDWTKNVPEEKLAALDRLEKKRQEVLNELFHTERSHVRNLKVVDRLFHRPIRQQQLLPPDIINKLFANLEEMLEIHEKFNASLKAKRKENPLVGDIGPVLLEMFDGERGLIFKQTASYFCAKQQIGLELLKDKRRKDAKFNAFLLEAESDQVCRRLQISDMIPMAMQRLTKYPLLYENILNCTPSDTDEYKSLQRAVELSKEILNSVNRAKKDAEDEQRLREIQMRLLVDKSDKSDPCINELKNLDFTKHKLIYEGPLSWRMTKGNKQKSDFYDVQAVLLNDMVVLLLRENDRFVLKMHTLNFAGKVDRVLARPIIKLHNLLHRPAAADKKAFFLLNTTSSNMNMYELWCSTTEERKLWLHHITKAADDYKSRQQESRREINPNANIPPSVPEPDDKPKDGVGEVGEVPVDGSGDTEQQGSGQESSGASPHKDASPAPETSSNLNASPGTDNPASPESTKNAPGGGWLSVMSGDNKGRSNSVSPSPSRRKGGFLRVTESAPLVDPSEVVVATRDVHFAQPVVSQYEELKRVDSTINKLFDEKQKLVSKIMPIPSSGPDECNHVADNSVDSGPAKDAKDLVVACMHQVDQLGRILAGQKIPNDSLPLHREQFAIQKSLSNLLTQLLSEVQRRDEDSELRRQELHRLREQNHGYHERLQSRSKTDRQTSPGQLSSPTLSPSHSRPSSFLSVSSSSDHHDDEPEVVMKTPLKAQLSAPVATCSFNRTSPQPLSRNNSSAADGSSGPLPVDNDGSGFFQAVSACDLAPEEFADAVEEAIVSDVKPLKSEGNESYLPVSATEPRIVTLDMEHKSQPAELATTENEVPEGKRETIVLEDNEKVRTNGHVSCTLAPLASEVITASQKSSDTDVNDFDLTKCSPLGNLEIIGECDEVCGTKFQEEKEHVDALSQN</sequence>
<dbReference type="GO" id="GO:0007186">
    <property type="term" value="P:G protein-coupled receptor signaling pathway"/>
    <property type="evidence" value="ECO:0007669"/>
    <property type="project" value="TreeGrafter"/>
</dbReference>
<feature type="compositionally biased region" description="Basic and acidic residues" evidence="2">
    <location>
        <begin position="82"/>
        <end position="91"/>
    </location>
</feature>
<dbReference type="InterPro" id="IPR000219">
    <property type="entry name" value="DH_dom"/>
</dbReference>
<dbReference type="AlphaFoldDB" id="A0A8J2LGE0"/>
<dbReference type="GO" id="GO:0005085">
    <property type="term" value="F:guanyl-nucleotide exchange factor activity"/>
    <property type="evidence" value="ECO:0007669"/>
    <property type="project" value="InterPro"/>
</dbReference>
<dbReference type="Pfam" id="PF00621">
    <property type="entry name" value="RhoGEF"/>
    <property type="match status" value="1"/>
</dbReference>
<feature type="region of interest" description="Disordered" evidence="2">
    <location>
        <begin position="567"/>
        <end position="690"/>
    </location>
</feature>
<dbReference type="PROSITE" id="PS50010">
    <property type="entry name" value="DH_2"/>
    <property type="match status" value="1"/>
</dbReference>
<organism evidence="5 6">
    <name type="scientific">Allacma fusca</name>
    <dbReference type="NCBI Taxonomy" id="39272"/>
    <lineage>
        <taxon>Eukaryota</taxon>
        <taxon>Metazoa</taxon>
        <taxon>Ecdysozoa</taxon>
        <taxon>Arthropoda</taxon>
        <taxon>Hexapoda</taxon>
        <taxon>Collembola</taxon>
        <taxon>Symphypleona</taxon>
        <taxon>Sminthuridae</taxon>
        <taxon>Allacma</taxon>
    </lineage>
</organism>
<dbReference type="OrthoDB" id="2272012at2759"/>
<gene>
    <name evidence="5" type="ORF">AFUS01_LOCUS41203</name>
</gene>
<dbReference type="CDD" id="cd00160">
    <property type="entry name" value="RhoGEF"/>
    <property type="match status" value="1"/>
</dbReference>
<evidence type="ECO:0000313" key="6">
    <source>
        <dbReference type="Proteomes" id="UP000708208"/>
    </source>
</evidence>
<comment type="caution">
    <text evidence="5">The sequence shown here is derived from an EMBL/GenBank/DDBJ whole genome shotgun (WGS) entry which is preliminary data.</text>
</comment>
<feature type="compositionally biased region" description="Low complexity" evidence="2">
    <location>
        <begin position="120"/>
        <end position="144"/>
    </location>
</feature>
<feature type="compositionally biased region" description="Low complexity" evidence="2">
    <location>
        <begin position="868"/>
        <end position="889"/>
    </location>
</feature>
<evidence type="ECO:0008006" key="7">
    <source>
        <dbReference type="Google" id="ProtNLM"/>
    </source>
</evidence>
<dbReference type="GO" id="GO:0005737">
    <property type="term" value="C:cytoplasm"/>
    <property type="evidence" value="ECO:0007669"/>
    <property type="project" value="TreeGrafter"/>
</dbReference>
<dbReference type="EMBL" id="CAJVCH010560584">
    <property type="protein sequence ID" value="CAG7831461.1"/>
    <property type="molecule type" value="Genomic_DNA"/>
</dbReference>
<protein>
    <recommendedName>
        <fullName evidence="7">Rho guanine nucleotide exchange factor 12</fullName>
    </recommendedName>
</protein>